<dbReference type="InterPro" id="IPR003660">
    <property type="entry name" value="HAMP_dom"/>
</dbReference>
<dbReference type="SUPFAM" id="SSF55874">
    <property type="entry name" value="ATPase domain of HSP90 chaperone/DNA topoisomerase II/histidine kinase"/>
    <property type="match status" value="1"/>
</dbReference>
<comment type="subcellular location">
    <subcellularLocation>
        <location evidence="4">Cell membrane</location>
        <topology evidence="4">Multi-pass membrane protein</topology>
    </subcellularLocation>
</comment>
<dbReference type="InterPro" id="IPR005467">
    <property type="entry name" value="His_kinase_dom"/>
</dbReference>
<dbReference type="Gene3D" id="1.10.287.130">
    <property type="match status" value="1"/>
</dbReference>
<dbReference type="EC" id="2.7.13.3" evidence="5"/>
<dbReference type="PROSITE" id="PS50885">
    <property type="entry name" value="HAMP"/>
    <property type="match status" value="1"/>
</dbReference>
<evidence type="ECO:0000256" key="9">
    <source>
        <dbReference type="ARBA" id="ARBA00022692"/>
    </source>
</evidence>
<dbReference type="GO" id="GO:0000155">
    <property type="term" value="F:phosphorelay sensor kinase activity"/>
    <property type="evidence" value="ECO:0007669"/>
    <property type="project" value="InterPro"/>
</dbReference>
<dbReference type="CDD" id="cd06225">
    <property type="entry name" value="HAMP"/>
    <property type="match status" value="1"/>
</dbReference>
<dbReference type="EMBL" id="CP042430">
    <property type="protein sequence ID" value="QEC48797.1"/>
    <property type="molecule type" value="Genomic_DNA"/>
</dbReference>
<proteinExistence type="predicted"/>
<evidence type="ECO:0000256" key="20">
    <source>
        <dbReference type="ARBA" id="ARBA00023211"/>
    </source>
</evidence>
<protein>
    <recommendedName>
        <fullName evidence="21">Signal transduction histidine-protein kinase/phosphatase MprB</fullName>
        <ecNumber evidence="5">2.7.13.3</ecNumber>
    </recommendedName>
    <alternativeName>
        <fullName evidence="22">Mycobacterial persistence regulator B</fullName>
    </alternativeName>
</protein>
<evidence type="ECO:0000256" key="13">
    <source>
        <dbReference type="ARBA" id="ARBA00022840"/>
    </source>
</evidence>
<keyword evidence="9 23" id="KW-0812">Transmembrane</keyword>
<dbReference type="Gene3D" id="6.10.340.10">
    <property type="match status" value="1"/>
</dbReference>
<evidence type="ECO:0000256" key="15">
    <source>
        <dbReference type="ARBA" id="ARBA00022912"/>
    </source>
</evidence>
<keyword evidence="6" id="KW-1003">Cell membrane</keyword>
<evidence type="ECO:0000256" key="16">
    <source>
        <dbReference type="ARBA" id="ARBA00022989"/>
    </source>
</evidence>
<evidence type="ECO:0000256" key="21">
    <source>
        <dbReference type="ARBA" id="ARBA00040454"/>
    </source>
</evidence>
<dbReference type="PROSITE" id="PS50109">
    <property type="entry name" value="HIS_KIN"/>
    <property type="match status" value="1"/>
</dbReference>
<evidence type="ECO:0000259" key="24">
    <source>
        <dbReference type="PROSITE" id="PS50109"/>
    </source>
</evidence>
<keyword evidence="23" id="KW-0472">Membrane</keyword>
<evidence type="ECO:0000256" key="18">
    <source>
        <dbReference type="ARBA" id="ARBA00023016"/>
    </source>
</evidence>
<dbReference type="Pfam" id="PF02518">
    <property type="entry name" value="HATPase_c"/>
    <property type="match status" value="1"/>
</dbReference>
<keyword evidence="20" id="KW-0464">Manganese</keyword>
<evidence type="ECO:0000256" key="14">
    <source>
        <dbReference type="ARBA" id="ARBA00022842"/>
    </source>
</evidence>
<keyword evidence="19" id="KW-0843">Virulence</keyword>
<dbReference type="RefSeq" id="WP_146920738.1">
    <property type="nucleotide sequence ID" value="NZ_CP042430.1"/>
</dbReference>
<gene>
    <name evidence="26" type="ORF">FSW04_15250</name>
</gene>
<comment type="cofactor">
    <cofactor evidence="2">
        <name>Mn(2+)</name>
        <dbReference type="ChEBI" id="CHEBI:29035"/>
    </cofactor>
</comment>
<dbReference type="InterPro" id="IPR004358">
    <property type="entry name" value="Sig_transdc_His_kin-like_C"/>
</dbReference>
<keyword evidence="12" id="KW-0378">Hydrolase</keyword>
<evidence type="ECO:0000256" key="17">
    <source>
        <dbReference type="ARBA" id="ARBA00023012"/>
    </source>
</evidence>
<evidence type="ECO:0000256" key="23">
    <source>
        <dbReference type="SAM" id="Phobius"/>
    </source>
</evidence>
<dbReference type="CDD" id="cd00075">
    <property type="entry name" value="HATPase"/>
    <property type="match status" value="1"/>
</dbReference>
<evidence type="ECO:0000256" key="6">
    <source>
        <dbReference type="ARBA" id="ARBA00022475"/>
    </source>
</evidence>
<dbReference type="InterPro" id="IPR036890">
    <property type="entry name" value="HATPase_C_sf"/>
</dbReference>
<comment type="cofactor">
    <cofactor evidence="3">
        <name>Mg(2+)</name>
        <dbReference type="ChEBI" id="CHEBI:18420"/>
    </cofactor>
</comment>
<dbReference type="SUPFAM" id="SSF47384">
    <property type="entry name" value="Homodimeric domain of signal transducing histidine kinase"/>
    <property type="match status" value="1"/>
</dbReference>
<dbReference type="Pfam" id="PF00512">
    <property type="entry name" value="HisKA"/>
    <property type="match status" value="1"/>
</dbReference>
<evidence type="ECO:0000256" key="12">
    <source>
        <dbReference type="ARBA" id="ARBA00022801"/>
    </source>
</evidence>
<dbReference type="SMART" id="SM00304">
    <property type="entry name" value="HAMP"/>
    <property type="match status" value="1"/>
</dbReference>
<organism evidence="26 27">
    <name type="scientific">Baekduia soli</name>
    <dbReference type="NCBI Taxonomy" id="496014"/>
    <lineage>
        <taxon>Bacteria</taxon>
        <taxon>Bacillati</taxon>
        <taxon>Actinomycetota</taxon>
        <taxon>Thermoleophilia</taxon>
        <taxon>Solirubrobacterales</taxon>
        <taxon>Baekduiaceae</taxon>
        <taxon>Baekduia</taxon>
    </lineage>
</organism>
<dbReference type="Gene3D" id="3.30.565.10">
    <property type="entry name" value="Histidine kinase-like ATPase, C-terminal domain"/>
    <property type="match status" value="1"/>
</dbReference>
<dbReference type="OrthoDB" id="9786919at2"/>
<dbReference type="GO" id="GO:0004721">
    <property type="term" value="F:phosphoprotein phosphatase activity"/>
    <property type="evidence" value="ECO:0007669"/>
    <property type="project" value="UniProtKB-KW"/>
</dbReference>
<dbReference type="InterPro" id="IPR003594">
    <property type="entry name" value="HATPase_dom"/>
</dbReference>
<dbReference type="Proteomes" id="UP000321805">
    <property type="component" value="Chromosome"/>
</dbReference>
<evidence type="ECO:0000256" key="4">
    <source>
        <dbReference type="ARBA" id="ARBA00004651"/>
    </source>
</evidence>
<keyword evidence="14" id="KW-0460">Magnesium</keyword>
<dbReference type="PRINTS" id="PR00344">
    <property type="entry name" value="BCTRLSENSOR"/>
</dbReference>
<keyword evidence="18" id="KW-0346">Stress response</keyword>
<dbReference type="Pfam" id="PF00672">
    <property type="entry name" value="HAMP"/>
    <property type="match status" value="1"/>
</dbReference>
<keyword evidence="8" id="KW-0808">Transferase</keyword>
<evidence type="ECO:0000259" key="25">
    <source>
        <dbReference type="PROSITE" id="PS50885"/>
    </source>
</evidence>
<dbReference type="SMART" id="SM00387">
    <property type="entry name" value="HATPase_c"/>
    <property type="match status" value="1"/>
</dbReference>
<keyword evidence="7" id="KW-0597">Phosphoprotein</keyword>
<sequence length="464" mass="49310">MHLGLRARVVGVLAAISALTLVVAAVTLLSPLDQRLRDNAVSGFAASLRNERGALAILDPQDVTRGNPRLLRAARVLARHNGAVVDVLQPGGRVLVSTDPDDALQFTTATSAARSGRLQRAVIGSGGQALAEVAFPVSIHGRAVVLAARKPIDVPRISAVVRRAFTVAAAAGLGGALLAGLLLAGRMVRRIRRLRDTALRVSEIGPEAELRPDRGRDEIGDLSRAFATMQERLGEQERARRAFVATASHELRTPLASLTLMLDMLVEDLAATPPDVRAAHDQAVRADRQVQRLSQLAGELLDLSRIDAGIPLRSELIELSAVLREVAAEQEVRLHEQGKTLEVHGGEHVLWAVGDPGGVAQILRVLFDNALRHTPRGGRVHARSEAQDGVAVVLVGDDGAGVAPEDRDRIFERFARGTNATDGGFGLGLAIGRELARQMDGDLTLEDESPGACFALRLPAAPTP</sequence>
<keyword evidence="10" id="KW-0547">Nucleotide-binding</keyword>
<evidence type="ECO:0000256" key="10">
    <source>
        <dbReference type="ARBA" id="ARBA00022741"/>
    </source>
</evidence>
<keyword evidence="27" id="KW-1185">Reference proteome</keyword>
<dbReference type="KEGG" id="bsol:FSW04_15250"/>
<dbReference type="InterPro" id="IPR050980">
    <property type="entry name" value="2C_sensor_his_kinase"/>
</dbReference>
<dbReference type="PANTHER" id="PTHR44936:SF9">
    <property type="entry name" value="SENSOR PROTEIN CREC"/>
    <property type="match status" value="1"/>
</dbReference>
<evidence type="ECO:0000256" key="1">
    <source>
        <dbReference type="ARBA" id="ARBA00000085"/>
    </source>
</evidence>
<evidence type="ECO:0000256" key="3">
    <source>
        <dbReference type="ARBA" id="ARBA00001946"/>
    </source>
</evidence>
<evidence type="ECO:0000256" key="2">
    <source>
        <dbReference type="ARBA" id="ARBA00001936"/>
    </source>
</evidence>
<name>A0A5B8U756_9ACTN</name>
<dbReference type="SMART" id="SM00388">
    <property type="entry name" value="HisKA"/>
    <property type="match status" value="1"/>
</dbReference>
<evidence type="ECO:0000256" key="7">
    <source>
        <dbReference type="ARBA" id="ARBA00022553"/>
    </source>
</evidence>
<dbReference type="SUPFAM" id="SSF158472">
    <property type="entry name" value="HAMP domain-like"/>
    <property type="match status" value="1"/>
</dbReference>
<dbReference type="CDD" id="cd00082">
    <property type="entry name" value="HisKA"/>
    <property type="match status" value="1"/>
</dbReference>
<dbReference type="InterPro" id="IPR036097">
    <property type="entry name" value="HisK_dim/P_sf"/>
</dbReference>
<evidence type="ECO:0000313" key="27">
    <source>
        <dbReference type="Proteomes" id="UP000321805"/>
    </source>
</evidence>
<dbReference type="PANTHER" id="PTHR44936">
    <property type="entry name" value="SENSOR PROTEIN CREC"/>
    <property type="match status" value="1"/>
</dbReference>
<dbReference type="GO" id="GO:0005524">
    <property type="term" value="F:ATP binding"/>
    <property type="evidence" value="ECO:0007669"/>
    <property type="project" value="UniProtKB-KW"/>
</dbReference>
<reference evidence="26 27" key="1">
    <citation type="journal article" date="2018" name="J. Microbiol.">
        <title>Baekduia soli gen. nov., sp. nov., a novel bacterium isolated from the soil of Baekdu Mountain and proposal of a novel family name, Baekduiaceae fam. nov.</title>
        <authorList>
            <person name="An D.S."/>
            <person name="Siddiqi M.Z."/>
            <person name="Kim K.H."/>
            <person name="Yu H.S."/>
            <person name="Im W.T."/>
        </authorList>
    </citation>
    <scope>NUCLEOTIDE SEQUENCE [LARGE SCALE GENOMIC DNA]</scope>
    <source>
        <strain evidence="26 27">BR7-21</strain>
    </source>
</reference>
<evidence type="ECO:0000256" key="5">
    <source>
        <dbReference type="ARBA" id="ARBA00012438"/>
    </source>
</evidence>
<keyword evidence="13" id="KW-0067">ATP-binding</keyword>
<evidence type="ECO:0000256" key="11">
    <source>
        <dbReference type="ARBA" id="ARBA00022777"/>
    </source>
</evidence>
<evidence type="ECO:0000313" key="26">
    <source>
        <dbReference type="EMBL" id="QEC48797.1"/>
    </source>
</evidence>
<accession>A0A5B8U756</accession>
<dbReference type="InterPro" id="IPR003661">
    <property type="entry name" value="HisK_dim/P_dom"/>
</dbReference>
<keyword evidence="11 26" id="KW-0418">Kinase</keyword>
<feature type="transmembrane region" description="Helical" evidence="23">
    <location>
        <begin position="164"/>
        <end position="185"/>
    </location>
</feature>
<feature type="domain" description="HAMP" evidence="25">
    <location>
        <begin position="185"/>
        <end position="238"/>
    </location>
</feature>
<evidence type="ECO:0000256" key="19">
    <source>
        <dbReference type="ARBA" id="ARBA00023026"/>
    </source>
</evidence>
<keyword evidence="16 23" id="KW-1133">Transmembrane helix</keyword>
<comment type="catalytic activity">
    <reaction evidence="1">
        <text>ATP + protein L-histidine = ADP + protein N-phospho-L-histidine.</text>
        <dbReference type="EC" id="2.7.13.3"/>
    </reaction>
</comment>
<evidence type="ECO:0000256" key="8">
    <source>
        <dbReference type="ARBA" id="ARBA00022679"/>
    </source>
</evidence>
<feature type="domain" description="Histidine kinase" evidence="24">
    <location>
        <begin position="246"/>
        <end position="462"/>
    </location>
</feature>
<dbReference type="AlphaFoldDB" id="A0A5B8U756"/>
<evidence type="ECO:0000256" key="22">
    <source>
        <dbReference type="ARBA" id="ARBA00041776"/>
    </source>
</evidence>
<keyword evidence="15" id="KW-0904">Protein phosphatase</keyword>
<dbReference type="GO" id="GO:0005886">
    <property type="term" value="C:plasma membrane"/>
    <property type="evidence" value="ECO:0007669"/>
    <property type="project" value="UniProtKB-SubCell"/>
</dbReference>
<keyword evidence="17" id="KW-0902">Two-component regulatory system</keyword>